<dbReference type="RefSeq" id="WP_014813487.1">
    <property type="nucleotide sequence ID" value="NC_018027.1"/>
</dbReference>
<proteinExistence type="predicted"/>
<dbReference type="KEGG" id="mcb:Mycch_0169"/>
<feature type="transmembrane region" description="Helical" evidence="1">
    <location>
        <begin position="67"/>
        <end position="84"/>
    </location>
</feature>
<accession>I4BCI8</accession>
<dbReference type="EMBL" id="CP003053">
    <property type="protein sequence ID" value="AFM14995.1"/>
    <property type="molecule type" value="Genomic_DNA"/>
</dbReference>
<feature type="transmembrane region" description="Helical" evidence="1">
    <location>
        <begin position="96"/>
        <end position="115"/>
    </location>
</feature>
<dbReference type="Proteomes" id="UP000006057">
    <property type="component" value="Chromosome"/>
</dbReference>
<evidence type="ECO:0000256" key="1">
    <source>
        <dbReference type="SAM" id="Phobius"/>
    </source>
</evidence>
<protein>
    <recommendedName>
        <fullName evidence="4">Integral membrane protein</fullName>
    </recommendedName>
</protein>
<keyword evidence="3" id="KW-1185">Reference proteome</keyword>
<feature type="transmembrane region" description="Helical" evidence="1">
    <location>
        <begin position="12"/>
        <end position="33"/>
    </location>
</feature>
<dbReference type="HOGENOM" id="CLU_144758_0_0_11"/>
<name>I4BCI8_MYCCN</name>
<keyword evidence="1" id="KW-0812">Transmembrane</keyword>
<evidence type="ECO:0000313" key="3">
    <source>
        <dbReference type="Proteomes" id="UP000006057"/>
    </source>
</evidence>
<feature type="transmembrane region" description="Helical" evidence="1">
    <location>
        <begin position="121"/>
        <end position="139"/>
    </location>
</feature>
<gene>
    <name evidence="2" type="ordered locus">Mycch_0169</name>
</gene>
<keyword evidence="1" id="KW-1133">Transmembrane helix</keyword>
<feature type="transmembrane region" description="Helical" evidence="1">
    <location>
        <begin position="40"/>
        <end position="61"/>
    </location>
</feature>
<dbReference type="AlphaFoldDB" id="I4BCI8"/>
<reference evidence="2 3" key="1">
    <citation type="submission" date="2012-06" db="EMBL/GenBank/DDBJ databases">
        <title>Complete sequence of chromosome of Mycobacterium chubuense NBB4.</title>
        <authorList>
            <consortium name="US DOE Joint Genome Institute"/>
            <person name="Lucas S."/>
            <person name="Han J."/>
            <person name="Lapidus A."/>
            <person name="Cheng J.-F."/>
            <person name="Goodwin L."/>
            <person name="Pitluck S."/>
            <person name="Peters L."/>
            <person name="Mikhailova N."/>
            <person name="Teshima H."/>
            <person name="Detter J.C."/>
            <person name="Han C."/>
            <person name="Tapia R."/>
            <person name="Land M."/>
            <person name="Hauser L."/>
            <person name="Kyrpides N."/>
            <person name="Ivanova N."/>
            <person name="Pagani I."/>
            <person name="Mattes T."/>
            <person name="Holmes A."/>
            <person name="Rutledge P."/>
            <person name="Paulsen I."/>
            <person name="Coleman N."/>
            <person name="Woyke T."/>
        </authorList>
    </citation>
    <scope>NUCLEOTIDE SEQUENCE [LARGE SCALE GENOMIC DNA]</scope>
    <source>
        <strain evidence="2 3">NBB4</strain>
    </source>
</reference>
<evidence type="ECO:0000313" key="2">
    <source>
        <dbReference type="EMBL" id="AFM14995.1"/>
    </source>
</evidence>
<keyword evidence="1" id="KW-0472">Membrane</keyword>
<dbReference type="PATRIC" id="fig|710421.3.peg.161"/>
<sequence length="145" mass="14169" precursor="true">MTALAKVLSANAFGVLMVGAAAFGAAGAALGLAAAAMAAVLVGVWVRPAATVAVLLTVLTVVLAEPAPMYAALAGLAATAYLVLRHGAGTASAPTMFAAVGATAAATLAVVLPVHLAWVPLAAPLLLLAAYVLALRPFVARDSRS</sequence>
<evidence type="ECO:0008006" key="4">
    <source>
        <dbReference type="Google" id="ProtNLM"/>
    </source>
</evidence>
<dbReference type="STRING" id="710421.Mycch_0169"/>
<organism evidence="2 3">
    <name type="scientific">Mycolicibacterium chubuense (strain NBB4)</name>
    <name type="common">Mycobacterium chubuense</name>
    <dbReference type="NCBI Taxonomy" id="710421"/>
    <lineage>
        <taxon>Bacteria</taxon>
        <taxon>Bacillati</taxon>
        <taxon>Actinomycetota</taxon>
        <taxon>Actinomycetes</taxon>
        <taxon>Mycobacteriales</taxon>
        <taxon>Mycobacteriaceae</taxon>
        <taxon>Mycolicibacterium</taxon>
    </lineage>
</organism>